<evidence type="ECO:0000256" key="1">
    <source>
        <dbReference type="SAM" id="SignalP"/>
    </source>
</evidence>
<comment type="caution">
    <text evidence="3">The sequence shown here is derived from an EMBL/GenBank/DDBJ whole genome shotgun (WGS) entry which is preliminary data.</text>
</comment>
<gene>
    <name evidence="3" type="ORF">EDM56_08535</name>
</gene>
<dbReference type="PANTHER" id="PTHR37957:SF1">
    <property type="entry name" value="PHYTASE-LIKE DOMAIN-CONTAINING PROTEIN"/>
    <property type="match status" value="1"/>
</dbReference>
<dbReference type="RefSeq" id="WP_122917468.1">
    <property type="nucleotide sequence ID" value="NZ_RHHQ01000007.1"/>
</dbReference>
<proteinExistence type="predicted"/>
<dbReference type="Proteomes" id="UP000271031">
    <property type="component" value="Unassembled WGS sequence"/>
</dbReference>
<reference evidence="3 4" key="1">
    <citation type="submission" date="2018-10" db="EMBL/GenBank/DDBJ databases">
        <title>Phylogenomics of Brevibacillus.</title>
        <authorList>
            <person name="Dunlap C."/>
        </authorList>
    </citation>
    <scope>NUCLEOTIDE SEQUENCE [LARGE SCALE GENOMIC DNA]</scope>
    <source>
        <strain evidence="3 4">JCM 15716</strain>
    </source>
</reference>
<dbReference type="AlphaFoldDB" id="A0A3M8DR32"/>
<dbReference type="OrthoDB" id="9803927at2"/>
<sequence>MKKAWRTTASLTVAATLLASAVVYTAQAADQEEQAAKGTPRLAGKYELKNPAELGNGIKQGGFSALIHLPKDPKNVFYTTTDRGPNGEIKVGDEKRRTFPLQNFTPSIYKISVEKNEITILETIPLSLPTGKDPITGTKLISGVSNLEGEDEVPYDGEAKKKLAYDPYGLDVEGIAYNPKDDTFWLCDEYRPSLIQVKRDGTIIQRLIPRGEKEWFANSPLVPIKDVLPAIYSTRNQNRGFEGVSITPDGKWMFAAVQSPLANPDAKAAKASRVLRIIKIDLKTGKPVAEFAYLTTDAAQLKGVQQYDIVISDLHAINENTLLVDERDKNAGKDAQVKKLFTLNLKGATNVLGKYDEEVNGKTLEQMSESDLKQAKVKVPSKRQVLDLLEYDYPFEKVEGVTMVDSYTVALVNDNDFDIDNTGTTTQLWQFRLPTKLK</sequence>
<keyword evidence="4" id="KW-1185">Reference proteome</keyword>
<organism evidence="3 4">
    <name type="scientific">Brevibacillus fluminis</name>
    <dbReference type="NCBI Taxonomy" id="511487"/>
    <lineage>
        <taxon>Bacteria</taxon>
        <taxon>Bacillati</taxon>
        <taxon>Bacillota</taxon>
        <taxon>Bacilli</taxon>
        <taxon>Bacillales</taxon>
        <taxon>Paenibacillaceae</taxon>
        <taxon>Brevibacillus</taxon>
    </lineage>
</organism>
<feature type="chain" id="PRO_5018287031" evidence="1">
    <location>
        <begin position="29"/>
        <end position="438"/>
    </location>
</feature>
<dbReference type="PANTHER" id="PTHR37957">
    <property type="entry name" value="BLR7070 PROTEIN"/>
    <property type="match status" value="1"/>
</dbReference>
<evidence type="ECO:0000313" key="4">
    <source>
        <dbReference type="Proteomes" id="UP000271031"/>
    </source>
</evidence>
<keyword evidence="1" id="KW-0732">Signal</keyword>
<dbReference type="Pfam" id="PF13449">
    <property type="entry name" value="Phytase-like"/>
    <property type="match status" value="1"/>
</dbReference>
<protein>
    <submittedName>
        <fullName evidence="3">Esterase-like activity of phytase family protein</fullName>
    </submittedName>
</protein>
<feature type="signal peptide" evidence="1">
    <location>
        <begin position="1"/>
        <end position="28"/>
    </location>
</feature>
<name>A0A3M8DR32_9BACL</name>
<dbReference type="InterPro" id="IPR027372">
    <property type="entry name" value="Phytase-like_dom"/>
</dbReference>
<dbReference type="SUPFAM" id="SSF63825">
    <property type="entry name" value="YWTD domain"/>
    <property type="match status" value="1"/>
</dbReference>
<evidence type="ECO:0000259" key="2">
    <source>
        <dbReference type="Pfam" id="PF13449"/>
    </source>
</evidence>
<evidence type="ECO:0000313" key="3">
    <source>
        <dbReference type="EMBL" id="RNB90542.1"/>
    </source>
</evidence>
<accession>A0A3M8DR32</accession>
<dbReference type="EMBL" id="RHHQ01000007">
    <property type="protein sequence ID" value="RNB90542.1"/>
    <property type="molecule type" value="Genomic_DNA"/>
</dbReference>
<feature type="domain" description="Phytase-like" evidence="2">
    <location>
        <begin position="61"/>
        <end position="417"/>
    </location>
</feature>